<dbReference type="InterPro" id="IPR043128">
    <property type="entry name" value="Rev_trsase/Diguanyl_cyclase"/>
</dbReference>
<dbReference type="NCBIfam" id="TIGR02577">
    <property type="entry name" value="cas_TM1794_Cmr2"/>
    <property type="match status" value="1"/>
</dbReference>
<evidence type="ECO:0000259" key="4">
    <source>
        <dbReference type="Pfam" id="PF22335"/>
    </source>
</evidence>
<dbReference type="GO" id="GO:0000166">
    <property type="term" value="F:nucleotide binding"/>
    <property type="evidence" value="ECO:0007669"/>
    <property type="project" value="UniProtKB-KW"/>
</dbReference>
<dbReference type="Proteomes" id="UP000034681">
    <property type="component" value="Unassembled WGS sequence"/>
</dbReference>
<accession>A0A0M2PZB5</accession>
<dbReference type="InterPro" id="IPR054767">
    <property type="entry name" value="Cas10-Cmr2_palm2"/>
</dbReference>
<dbReference type="Pfam" id="PF12469">
    <property type="entry name" value="Cmr2_N"/>
    <property type="match status" value="1"/>
</dbReference>
<feature type="domain" description="CRISPR-associated protein Cmr2 N-terminal" evidence="3">
    <location>
        <begin position="234"/>
        <end position="353"/>
    </location>
</feature>
<proteinExistence type="predicted"/>
<dbReference type="GO" id="GO:0051607">
    <property type="term" value="P:defense response to virus"/>
    <property type="evidence" value="ECO:0007669"/>
    <property type="project" value="UniProtKB-KW"/>
</dbReference>
<evidence type="ECO:0000313" key="6">
    <source>
        <dbReference type="Proteomes" id="UP000034681"/>
    </source>
</evidence>
<dbReference type="Gene3D" id="3.30.70.270">
    <property type="match status" value="1"/>
</dbReference>
<protein>
    <submittedName>
        <fullName evidence="5">Uncharacterized protein</fullName>
    </submittedName>
</protein>
<evidence type="ECO:0000259" key="3">
    <source>
        <dbReference type="Pfam" id="PF12469"/>
    </source>
</evidence>
<keyword evidence="1" id="KW-0547">Nucleotide-binding</keyword>
<dbReference type="InterPro" id="IPR024615">
    <property type="entry name" value="CRISPR-assoc_Cmr2_N"/>
</dbReference>
<evidence type="ECO:0000256" key="1">
    <source>
        <dbReference type="ARBA" id="ARBA00022741"/>
    </source>
</evidence>
<gene>
    <name evidence="5" type="ORF">PROH_12190</name>
</gene>
<name>A0A0M2PZB5_PROHO</name>
<feature type="domain" description="Cas10/Cmr2 second palm" evidence="4">
    <location>
        <begin position="697"/>
        <end position="807"/>
    </location>
</feature>
<dbReference type="OrthoDB" id="9758700at2"/>
<reference evidence="5" key="1">
    <citation type="submission" date="2012-04" db="EMBL/GenBank/DDBJ databases">
        <authorList>
            <person name="Borisov I.G."/>
            <person name="Ivanikova N.V."/>
            <person name="Pinevich A.V."/>
        </authorList>
    </citation>
    <scope>NUCLEOTIDE SEQUENCE</scope>
    <source>
        <strain evidence="5">CALU 1027</strain>
    </source>
</reference>
<evidence type="ECO:0000313" key="5">
    <source>
        <dbReference type="EMBL" id="KKJ00398.1"/>
    </source>
</evidence>
<comment type="caution">
    <text evidence="5">The sequence shown here is derived from an EMBL/GenBank/DDBJ whole genome shotgun (WGS) entry which is preliminary data.</text>
</comment>
<organism evidence="5 6">
    <name type="scientific">Prochlorothrix hollandica PCC 9006 = CALU 1027</name>
    <dbReference type="NCBI Taxonomy" id="317619"/>
    <lineage>
        <taxon>Bacteria</taxon>
        <taxon>Bacillati</taxon>
        <taxon>Cyanobacteriota</taxon>
        <taxon>Cyanophyceae</taxon>
        <taxon>Prochlorotrichales</taxon>
        <taxon>Prochlorotrichaceae</taxon>
        <taxon>Prochlorothrix</taxon>
    </lineage>
</organism>
<evidence type="ECO:0000256" key="2">
    <source>
        <dbReference type="ARBA" id="ARBA00023118"/>
    </source>
</evidence>
<dbReference type="InterPro" id="IPR038242">
    <property type="entry name" value="Cmr2_N"/>
</dbReference>
<keyword evidence="6" id="KW-1185">Reference proteome</keyword>
<dbReference type="EMBL" id="AJTX02000004">
    <property type="protein sequence ID" value="KKJ00398.1"/>
    <property type="molecule type" value="Genomic_DNA"/>
</dbReference>
<dbReference type="AlphaFoldDB" id="A0A0M2PZB5"/>
<dbReference type="InterPro" id="IPR013407">
    <property type="entry name" value="CRISPR-assoc_prot_Cmr2"/>
</dbReference>
<keyword evidence="2" id="KW-0051">Antiviral defense</keyword>
<dbReference type="STRING" id="317619.GCA_000332315_01229"/>
<sequence>MSQIFWQAKIWGLLHDSPLKPLIVDKSGTGPWEYKSGTGPRECLTVMDGWQDKNDRITQADRIAAATDRAAFGALGKNWSEVDYSDELRHLLSSENLPFPLFEDNLLRQGRNQIEQAHQSIGKARWDDYTKEEKEQIKKLNRQERENIEKFIWDIIPQEIKESQDHQEVFWWLWRCLPEALSRHPNINDPRLLLIPSETRIPDCSIWSHSSMTAALAGSLMGYDGSNNSRPYIATFTFTPVQEIVKASRKMQDFWAGSWILHYLSASICLAWAEKYGPDSVVYPSLYDQPLIDDWIIRKYPHFKKLKDENQYESIQQIKQPNSRKLLTAGFPNVLVIVLPQSEVKSAMDLARRMLTGESPEIESPWMKLASQVKQEVFGNRPIAASVWEEWLKSQWQIYWTALPLGDINERLARPLQNTFEDWCNKQNSLANLSGERSLFKKKGEAHFFQDPKRGINKNGEFHLVNIGSWWAPIFDQVRTNLNAVKNARNWSLPTAFGLRSTVSGLGSVVREEAGNDWGHCDKDDESNPVNKFWGKQRGLFDGIEQLNATEVVKRGLKKVLPKLLSLSDSVATYPDLTVGVAGWLRQNPKLAVRYQQVCKDVVNEFDWTGEAAEDPWGIPWVDEDEDRKNWKHPRLLNAGWLIDDYLPTPTSESQPLTRKQKQRQIIDKTSKVRGFIAQPEYLPSDNPTNWYVLACGDGDDMGKWLQGTKMEKYGQYLPSGFPKQDPPKEEKKALEEFLKQTKRMGPATHAALSRALLDFSNQLVPYLTEQRYAGRLIYSGGDDVLAYTNLWEWDQWLWDIRQCFKGSPDPDKEFDDTGDYWRWKCEEKGSPPDNVSSRPLFTMGRNASISFGLVIAHHSVPLAIALENLWEAEKKGAKEHQSPNSHKKDAVQIRVLYGNGNILKATSKFDVFDQWRSLLNFKQTHSQVDFDPALFEQAAEVWQQHPAPVLENSPDCFAAIVPWTMAFCDRRELFKGEDKQTAKQDFQTALAKYLKAICQTTQPKERDREVQSWLKLAAFVLRKRDIRIGGIES</sequence>
<dbReference type="Pfam" id="PF22335">
    <property type="entry name" value="Cas10-Cmr2_palm2"/>
    <property type="match status" value="1"/>
</dbReference>
<dbReference type="Gene3D" id="3.30.70.2220">
    <property type="entry name" value="CRISPR-Cas system, Cmr2 subunit, D1 domain, cysteine cluster"/>
    <property type="match status" value="1"/>
</dbReference>
<dbReference type="RefSeq" id="WP_017711809.1">
    <property type="nucleotide sequence ID" value="NZ_KB235933.1"/>
</dbReference>